<dbReference type="PANTHER" id="PTHR42913:SF3">
    <property type="entry name" value="64 KDA MITOCHONDRIAL NADH DEHYDROGENASE (EUROFUNG)"/>
    <property type="match status" value="1"/>
</dbReference>
<evidence type="ECO:0000256" key="5">
    <source>
        <dbReference type="ARBA" id="ARBA00023002"/>
    </source>
</evidence>
<protein>
    <submittedName>
        <fullName evidence="7">FAD-dependent pyridine nucleotide-disulfide oxidoreductase</fullName>
    </submittedName>
</protein>
<accession>A0A0A0B530</accession>
<dbReference type="Gene3D" id="3.50.50.100">
    <property type="match status" value="1"/>
</dbReference>
<proteinExistence type="inferred from homology"/>
<dbReference type="AlphaFoldDB" id="A0A0A0B530"/>
<dbReference type="InterPro" id="IPR036188">
    <property type="entry name" value="FAD/NAD-bd_sf"/>
</dbReference>
<dbReference type="PANTHER" id="PTHR42913">
    <property type="entry name" value="APOPTOSIS-INDUCING FACTOR 1"/>
    <property type="match status" value="1"/>
</dbReference>
<keyword evidence="4" id="KW-0274">FAD</keyword>
<dbReference type="GO" id="GO:0019646">
    <property type="term" value="P:aerobic electron transport chain"/>
    <property type="evidence" value="ECO:0007669"/>
    <property type="project" value="TreeGrafter"/>
</dbReference>
<dbReference type="PRINTS" id="PR00368">
    <property type="entry name" value="FADPNR"/>
</dbReference>
<evidence type="ECO:0000256" key="4">
    <source>
        <dbReference type="ARBA" id="ARBA00022827"/>
    </source>
</evidence>
<reference evidence="7 8" key="1">
    <citation type="submission" date="2013-10" db="EMBL/GenBank/DDBJ databases">
        <authorList>
            <person name="Wang G."/>
            <person name="Zhuang W."/>
        </authorList>
    </citation>
    <scope>NUCLEOTIDE SEQUENCE [LARGE SCALE GENOMIC DNA]</scope>
    <source>
        <strain evidence="7 8">DSM 20118</strain>
    </source>
</reference>
<sequence length="358" mass="37161">MHTSKQNDSSRPRVVVLGAGYAGLMAALRAAAGAAVTVVSPTSELTERVRQHELAAGRPSISHPLAPLLAPRGVAHVPGRATSIDTARRTVTTDDGRVHAYDRLVYALGSRTRGPAGDRDGRVFTSETAESTRKRLADGPGKVVVVGGGATGIETATELAERTGWAVELHTAGTVGPSLSARGRAHVRTVLDRLGVGLTEGVTVAPDDIDADVVVWNASLVAATELAADAGLRVGPDGRIVVDELLRSVSHPDVYAAGDAAAAWSAGAGTLRMACATALPTGARAGRNVAAELSGRDPAPLQFRYWVQCLSLGRDDGLVQVVGRDDSPRDVVLTGRPAAAVKEQVVRSTVRAVRWAAR</sequence>
<evidence type="ECO:0000313" key="8">
    <source>
        <dbReference type="Proteomes" id="UP000029833"/>
    </source>
</evidence>
<comment type="similarity">
    <text evidence="2">Belongs to the NADH dehydrogenase family.</text>
</comment>
<dbReference type="InterPro" id="IPR023753">
    <property type="entry name" value="FAD/NAD-binding_dom"/>
</dbReference>
<comment type="caution">
    <text evidence="7">The sequence shown here is derived from an EMBL/GenBank/DDBJ whole genome shotgun (WGS) entry which is preliminary data.</text>
</comment>
<evidence type="ECO:0000256" key="3">
    <source>
        <dbReference type="ARBA" id="ARBA00022630"/>
    </source>
</evidence>
<evidence type="ECO:0000259" key="6">
    <source>
        <dbReference type="Pfam" id="PF07992"/>
    </source>
</evidence>
<dbReference type="RefSeq" id="WP_034632928.1">
    <property type="nucleotide sequence ID" value="NZ_AXNT01000117.1"/>
</dbReference>
<evidence type="ECO:0000256" key="2">
    <source>
        <dbReference type="ARBA" id="ARBA00005272"/>
    </source>
</evidence>
<evidence type="ECO:0000313" key="7">
    <source>
        <dbReference type="EMBL" id="KGM01282.1"/>
    </source>
</evidence>
<dbReference type="SUPFAM" id="SSF51905">
    <property type="entry name" value="FAD/NAD(P)-binding domain"/>
    <property type="match status" value="1"/>
</dbReference>
<comment type="cofactor">
    <cofactor evidence="1">
        <name>FAD</name>
        <dbReference type="ChEBI" id="CHEBI:57692"/>
    </cofactor>
</comment>
<dbReference type="Proteomes" id="UP000029833">
    <property type="component" value="Unassembled WGS sequence"/>
</dbReference>
<dbReference type="STRING" id="1408250.Q760_02620"/>
<dbReference type="InterPro" id="IPR051169">
    <property type="entry name" value="NADH-Q_oxidoreductase"/>
</dbReference>
<keyword evidence="3" id="KW-0285">Flavoprotein</keyword>
<name>A0A0A0B530_9CELL</name>
<gene>
    <name evidence="7" type="ORF">Q760_02620</name>
</gene>
<evidence type="ECO:0000256" key="1">
    <source>
        <dbReference type="ARBA" id="ARBA00001974"/>
    </source>
</evidence>
<dbReference type="PRINTS" id="PR00469">
    <property type="entry name" value="PNDRDTASEII"/>
</dbReference>
<dbReference type="EMBL" id="AXNT01000117">
    <property type="protein sequence ID" value="KGM01282.1"/>
    <property type="molecule type" value="Genomic_DNA"/>
</dbReference>
<keyword evidence="5" id="KW-0560">Oxidoreductase</keyword>
<dbReference type="OrthoDB" id="9781621at2"/>
<organism evidence="7 8">
    <name type="scientific">Cellulomonas cellasea DSM 20118</name>
    <dbReference type="NCBI Taxonomy" id="1408250"/>
    <lineage>
        <taxon>Bacteria</taxon>
        <taxon>Bacillati</taxon>
        <taxon>Actinomycetota</taxon>
        <taxon>Actinomycetes</taxon>
        <taxon>Micrococcales</taxon>
        <taxon>Cellulomonadaceae</taxon>
        <taxon>Cellulomonas</taxon>
    </lineage>
</organism>
<feature type="domain" description="FAD/NAD(P)-binding" evidence="6">
    <location>
        <begin position="13"/>
        <end position="265"/>
    </location>
</feature>
<dbReference type="Pfam" id="PF07992">
    <property type="entry name" value="Pyr_redox_2"/>
    <property type="match status" value="1"/>
</dbReference>
<dbReference type="GO" id="GO:0003955">
    <property type="term" value="F:NAD(P)H dehydrogenase (quinone) activity"/>
    <property type="evidence" value="ECO:0007669"/>
    <property type="project" value="TreeGrafter"/>
</dbReference>
<keyword evidence="8" id="KW-1185">Reference proteome</keyword>